<protein>
    <recommendedName>
        <fullName evidence="5 8">Glutamyl-tRNA(Gln) amidotransferase subunit D</fullName>
        <shortName evidence="5">Glu-ADT subunit D</shortName>
        <ecNumber evidence="5 8">6.3.5.-</ecNumber>
    </recommendedName>
</protein>
<accession>A0A812EUD0</accession>
<gene>
    <name evidence="5 12" type="primary">gatD</name>
    <name evidence="12" type="ORF">NUZ5A_20452</name>
</gene>
<dbReference type="Gene3D" id="2.30.30.520">
    <property type="match status" value="1"/>
</dbReference>
<dbReference type="Proteomes" id="UP000655759">
    <property type="component" value="Unassembled WGS sequence"/>
</dbReference>
<dbReference type="InterPro" id="IPR040918">
    <property type="entry name" value="GatD_N"/>
</dbReference>
<evidence type="ECO:0000256" key="3">
    <source>
        <dbReference type="ARBA" id="ARBA00022840"/>
    </source>
</evidence>
<feature type="active site" evidence="5">
    <location>
        <position position="258"/>
    </location>
</feature>
<comment type="similarity">
    <text evidence="5 8">Belongs to the asparaginase 1 family. GatD subfamily.</text>
</comment>
<feature type="domain" description="L-asparaginase N-terminal" evidence="9">
    <location>
        <begin position="94"/>
        <end position="284"/>
    </location>
</feature>
<evidence type="ECO:0000256" key="7">
    <source>
        <dbReference type="PROSITE-ProRule" id="PRU10100"/>
    </source>
</evidence>
<dbReference type="InterPro" id="IPR006034">
    <property type="entry name" value="Asparaginase/glutaminase-like"/>
</dbReference>
<dbReference type="GO" id="GO:0006412">
    <property type="term" value="P:translation"/>
    <property type="evidence" value="ECO:0007669"/>
    <property type="project" value="UniProtKB-UniRule"/>
</dbReference>
<dbReference type="AlphaFoldDB" id="A0A812EUD0"/>
<dbReference type="InterPro" id="IPR040919">
    <property type="entry name" value="Asparaginase_C"/>
</dbReference>
<comment type="subunit">
    <text evidence="5 8">Heterodimer of GatD and GatE.</text>
</comment>
<dbReference type="EC" id="6.3.5.-" evidence="5 8"/>
<dbReference type="InterPro" id="IPR006033">
    <property type="entry name" value="AsnA_fam"/>
</dbReference>
<dbReference type="GO" id="GO:0050567">
    <property type="term" value="F:glutaminyl-tRNA synthase (glutamine-hydrolyzing) activity"/>
    <property type="evidence" value="ECO:0007669"/>
    <property type="project" value="UniProtKB-UniRule"/>
</dbReference>
<dbReference type="InterPro" id="IPR036152">
    <property type="entry name" value="Asp/glu_Ase-like_sf"/>
</dbReference>
<dbReference type="PIRSF" id="PIRSF500175">
    <property type="entry name" value="Glu_ADT_D"/>
    <property type="match status" value="1"/>
</dbReference>
<feature type="active site" evidence="5">
    <location>
        <position position="180"/>
    </location>
</feature>
<dbReference type="Pfam" id="PF00710">
    <property type="entry name" value="Asparaginase"/>
    <property type="match status" value="1"/>
</dbReference>
<evidence type="ECO:0000313" key="12">
    <source>
        <dbReference type="EMBL" id="CAE6488429.1"/>
    </source>
</evidence>
<reference evidence="12" key="1">
    <citation type="submission" date="2021-02" db="EMBL/GenBank/DDBJ databases">
        <authorList>
            <person name="Han P."/>
        </authorList>
    </citation>
    <scope>NUCLEOTIDE SEQUENCE</scope>
    <source>
        <strain evidence="12">Candidatus Nitrosotenuis uzonensis 5A</strain>
    </source>
</reference>
<evidence type="ECO:0000259" key="9">
    <source>
        <dbReference type="Pfam" id="PF00710"/>
    </source>
</evidence>
<dbReference type="PRINTS" id="PR00139">
    <property type="entry name" value="ASNGLNASE"/>
</dbReference>
<dbReference type="PROSITE" id="PS00917">
    <property type="entry name" value="ASN_GLN_ASE_2"/>
    <property type="match status" value="1"/>
</dbReference>
<dbReference type="HAMAP" id="MF_00586">
    <property type="entry name" value="GatD"/>
    <property type="match status" value="1"/>
</dbReference>
<evidence type="ECO:0000256" key="5">
    <source>
        <dbReference type="HAMAP-Rule" id="MF_00586"/>
    </source>
</evidence>
<evidence type="ECO:0000256" key="2">
    <source>
        <dbReference type="ARBA" id="ARBA00022741"/>
    </source>
</evidence>
<name>A0A812EUD0_9ARCH</name>
<dbReference type="Gene3D" id="3.40.50.40">
    <property type="match status" value="1"/>
</dbReference>
<feature type="active site" evidence="5 7">
    <location>
        <position position="179"/>
    </location>
</feature>
<dbReference type="InterPro" id="IPR027474">
    <property type="entry name" value="L-asparaginase_N"/>
</dbReference>
<dbReference type="PANTHER" id="PTHR11707:SF28">
    <property type="entry name" value="60 KDA LYSOPHOSPHOLIPASE"/>
    <property type="match status" value="1"/>
</dbReference>
<dbReference type="NCBIfam" id="TIGR00519">
    <property type="entry name" value="asnASE_I"/>
    <property type="match status" value="1"/>
</dbReference>
<proteinExistence type="inferred from homology"/>
<dbReference type="GO" id="GO:0006520">
    <property type="term" value="P:amino acid metabolic process"/>
    <property type="evidence" value="ECO:0007669"/>
    <property type="project" value="InterPro"/>
</dbReference>
<sequence>MSEYRGYHGRALQFLKENNISVGDTVTITTDSEHIATIMPRYEHSDDLHIVVKLKSGYNVGLELDKIKKIKFVSSAPAAMVEQSSPQQDPSLPKILLLSTGGTIASRVDYRTGSVTPALSAQELNASVPELSSIANIDAEVLFSEYSENITPEHWIKTACKLDSYADSEYAGIIVAHGTDTMQYTAAFLSFSLAGFPKPIVLVGSQRSSDRPSSDAALNLIAAAKFIAQLRTPGVFVAMHNSLSDDDVACHLGTRVRKNHTSRRDAFETVGAPPAFIVTQSDIISNLKSPYFAKNKYTPKITVDTSVVLVKYHPGYDPQNLDYTIERGCKAIIFEGTGLGHVGKSMYEIVRKARQKEIFVGMTSQCIDGRVNMAVYESGRDLLDIGIVPLADMLPEVALVKAMWAAGQGSIKEIMTRKVASEFTE</sequence>
<dbReference type="InterPro" id="IPR027475">
    <property type="entry name" value="Asparaginase/glutaminase_AS2"/>
</dbReference>
<evidence type="ECO:0000256" key="1">
    <source>
        <dbReference type="ARBA" id="ARBA00022598"/>
    </source>
</evidence>
<comment type="function">
    <text evidence="5 8">Allows the formation of correctly charged Gln-tRNA(Gln) through the transamidation of misacylated Glu-tRNA(Gln) in organisms which lack glutaminyl-tRNA synthetase. The reaction takes place in the presence of glutamine and ATP through an activated gamma-phospho-Glu-tRNA(Gln). The GatDE system is specific for glutamate and does not act on aspartate.</text>
</comment>
<comment type="caution">
    <text evidence="12">The sequence shown here is derived from an EMBL/GenBank/DDBJ whole genome shotgun (WGS) entry which is preliminary data.</text>
</comment>
<feature type="domain" description="Asparaginase/glutaminase C-terminal" evidence="10">
    <location>
        <begin position="307"/>
        <end position="411"/>
    </location>
</feature>
<dbReference type="Pfam" id="PF17763">
    <property type="entry name" value="Asparaginase_C"/>
    <property type="match status" value="1"/>
</dbReference>
<keyword evidence="12" id="KW-0808">Transferase</keyword>
<organism evidence="12 13">
    <name type="scientific">Candidatus Nitrosotenuis uzonensis</name>
    <dbReference type="NCBI Taxonomy" id="1407055"/>
    <lineage>
        <taxon>Archaea</taxon>
        <taxon>Nitrososphaerota</taxon>
        <taxon>Candidatus Nitrosotenuis</taxon>
    </lineage>
</organism>
<keyword evidence="1 5" id="KW-0436">Ligase</keyword>
<keyword evidence="4 5" id="KW-0648">Protein biosynthesis</keyword>
<feature type="domain" description="GatD N-terminal" evidence="11">
    <location>
        <begin position="20"/>
        <end position="73"/>
    </location>
</feature>
<keyword evidence="2 5" id="KW-0547">Nucleotide-binding</keyword>
<dbReference type="InterPro" id="IPR027473">
    <property type="entry name" value="L-asparaginase_C"/>
</dbReference>
<dbReference type="GO" id="GO:0005524">
    <property type="term" value="F:ATP binding"/>
    <property type="evidence" value="ECO:0007669"/>
    <property type="project" value="UniProtKB-KW"/>
</dbReference>
<dbReference type="CDD" id="cd08962">
    <property type="entry name" value="GatD"/>
    <property type="match status" value="1"/>
</dbReference>
<dbReference type="PROSITE" id="PS00144">
    <property type="entry name" value="ASN_GLN_ASE_1"/>
    <property type="match status" value="1"/>
</dbReference>
<dbReference type="SUPFAM" id="SSF141300">
    <property type="entry name" value="GatD N-terminal domain-like"/>
    <property type="match status" value="1"/>
</dbReference>
<evidence type="ECO:0000256" key="6">
    <source>
        <dbReference type="PROSITE-ProRule" id="PRU10099"/>
    </source>
</evidence>
<dbReference type="InterPro" id="IPR037222">
    <property type="entry name" value="GatD_N_sf"/>
</dbReference>
<dbReference type="SMART" id="SM00870">
    <property type="entry name" value="Asparaginase"/>
    <property type="match status" value="1"/>
</dbReference>
<dbReference type="InterPro" id="IPR037152">
    <property type="entry name" value="L-asparaginase_N_sf"/>
</dbReference>
<evidence type="ECO:0000259" key="10">
    <source>
        <dbReference type="Pfam" id="PF17763"/>
    </source>
</evidence>
<feature type="active site" evidence="5 6">
    <location>
        <position position="103"/>
    </location>
</feature>
<dbReference type="PIRSF" id="PIRSF001220">
    <property type="entry name" value="L-ASNase_gatD"/>
    <property type="match status" value="1"/>
</dbReference>
<evidence type="ECO:0000256" key="8">
    <source>
        <dbReference type="RuleBase" id="RU004457"/>
    </source>
</evidence>
<dbReference type="NCBIfam" id="TIGR02153">
    <property type="entry name" value="gatD_arch"/>
    <property type="match status" value="1"/>
</dbReference>
<dbReference type="SUPFAM" id="SSF53774">
    <property type="entry name" value="Glutaminase/Asparaginase"/>
    <property type="match status" value="1"/>
</dbReference>
<dbReference type="GO" id="GO:0006450">
    <property type="term" value="P:regulation of translational fidelity"/>
    <property type="evidence" value="ECO:0007669"/>
    <property type="project" value="InterPro"/>
</dbReference>
<dbReference type="Gene3D" id="3.40.50.1170">
    <property type="entry name" value="L-asparaginase, N-terminal domain"/>
    <property type="match status" value="1"/>
</dbReference>
<dbReference type="GO" id="GO:0004067">
    <property type="term" value="F:asparaginase activity"/>
    <property type="evidence" value="ECO:0007669"/>
    <property type="project" value="UniProtKB-UniRule"/>
</dbReference>
<dbReference type="EMBL" id="CAJNAQ010000002">
    <property type="protein sequence ID" value="CAE6488429.1"/>
    <property type="molecule type" value="Genomic_DNA"/>
</dbReference>
<dbReference type="PANTHER" id="PTHR11707">
    <property type="entry name" value="L-ASPARAGINASE"/>
    <property type="match status" value="1"/>
</dbReference>
<dbReference type="InterPro" id="IPR020827">
    <property type="entry name" value="Asparaginase/glutaminase_AS1"/>
</dbReference>
<evidence type="ECO:0000313" key="13">
    <source>
        <dbReference type="Proteomes" id="UP000655759"/>
    </source>
</evidence>
<evidence type="ECO:0000256" key="4">
    <source>
        <dbReference type="ARBA" id="ARBA00022917"/>
    </source>
</evidence>
<evidence type="ECO:0000259" key="11">
    <source>
        <dbReference type="Pfam" id="PF18195"/>
    </source>
</evidence>
<keyword evidence="3 5" id="KW-0067">ATP-binding</keyword>
<dbReference type="Pfam" id="PF18195">
    <property type="entry name" value="GatD_N"/>
    <property type="match status" value="1"/>
</dbReference>
<dbReference type="NCBIfam" id="NF003217">
    <property type="entry name" value="PRK04183.1"/>
    <property type="match status" value="1"/>
</dbReference>
<comment type="catalytic activity">
    <reaction evidence="5 8">
        <text>L-glutamyl-tRNA(Gln) + L-glutamine + ATP + H2O = L-glutaminyl-tRNA(Gln) + L-glutamate + ADP + phosphate + H(+)</text>
        <dbReference type="Rhea" id="RHEA:17521"/>
        <dbReference type="Rhea" id="RHEA-COMP:9681"/>
        <dbReference type="Rhea" id="RHEA-COMP:9684"/>
        <dbReference type="ChEBI" id="CHEBI:15377"/>
        <dbReference type="ChEBI" id="CHEBI:15378"/>
        <dbReference type="ChEBI" id="CHEBI:29985"/>
        <dbReference type="ChEBI" id="CHEBI:30616"/>
        <dbReference type="ChEBI" id="CHEBI:43474"/>
        <dbReference type="ChEBI" id="CHEBI:58359"/>
        <dbReference type="ChEBI" id="CHEBI:78520"/>
        <dbReference type="ChEBI" id="CHEBI:78521"/>
        <dbReference type="ChEBI" id="CHEBI:456216"/>
    </reaction>
</comment>
<dbReference type="PROSITE" id="PS51732">
    <property type="entry name" value="ASN_GLN_ASE_3"/>
    <property type="match status" value="1"/>
</dbReference>
<dbReference type="RefSeq" id="WP_205098263.1">
    <property type="nucleotide sequence ID" value="NZ_CAJNAQ010000002.1"/>
</dbReference>
<dbReference type="GO" id="GO:0016740">
    <property type="term" value="F:transferase activity"/>
    <property type="evidence" value="ECO:0007669"/>
    <property type="project" value="UniProtKB-KW"/>
</dbReference>
<dbReference type="InterPro" id="IPR011878">
    <property type="entry name" value="GatD"/>
</dbReference>